<reference evidence="1 2" key="1">
    <citation type="journal article" date="2021" name="Int. J. Food Microbiol.">
        <title>Safety demonstration of a microbial species for use in the food chain: Weissella confusa.</title>
        <authorList>
            <person name="Bourdichon F."/>
            <person name="Patrone V."/>
            <person name="Fontana A."/>
            <person name="Milani G."/>
            <person name="Morelli L."/>
        </authorList>
    </citation>
    <scope>NUCLEOTIDE SEQUENCE [LARGE SCALE GENOMIC DNA]</scope>
    <source>
        <strain evidence="1 2">CCUG 43002</strain>
    </source>
</reference>
<proteinExistence type="predicted"/>
<dbReference type="AlphaFoldDB" id="A0A482PPL5"/>
<name>A0A482PPL5_WEICO</name>
<organism evidence="1 2">
    <name type="scientific">Weissella confusa</name>
    <name type="common">Lactobacillus confusus</name>
    <dbReference type="NCBI Taxonomy" id="1583"/>
    <lineage>
        <taxon>Bacteria</taxon>
        <taxon>Bacillati</taxon>
        <taxon>Bacillota</taxon>
        <taxon>Bacilli</taxon>
        <taxon>Lactobacillales</taxon>
        <taxon>Lactobacillaceae</taxon>
        <taxon>Weissella</taxon>
    </lineage>
</organism>
<gene>
    <name evidence="1" type="ORF">HAU20_00505</name>
</gene>
<dbReference type="OrthoDB" id="2147515at2"/>
<sequence length="126" mass="14201">MAFYLDMSSLIQMFGTNLMVHPQSTGEWVDGQWEATDSDAVELYEPFLTFSITSSILAGQLISTEQGDDAEGTVAWFSKHDFPEGTLVEHNDVRYRVTGKQSYKDYSNVIQYELKTEEALNGNTDV</sequence>
<comment type="caution">
    <text evidence="1">The sequence shown here is derived from an EMBL/GenBank/DDBJ whole genome shotgun (WGS) entry which is preliminary data.</text>
</comment>
<dbReference type="Proteomes" id="UP000728106">
    <property type="component" value="Unassembled WGS sequence"/>
</dbReference>
<dbReference type="RefSeq" id="WP_135797527.1">
    <property type="nucleotide sequence ID" value="NZ_CP027565.1"/>
</dbReference>
<dbReference type="EMBL" id="JAAOCP010000001">
    <property type="protein sequence ID" value="MBJ7637903.1"/>
    <property type="molecule type" value="Genomic_DNA"/>
</dbReference>
<evidence type="ECO:0000313" key="2">
    <source>
        <dbReference type="Proteomes" id="UP000728106"/>
    </source>
</evidence>
<accession>A0A482PPL5</accession>
<protein>
    <submittedName>
        <fullName evidence="1">Uncharacterized protein</fullName>
    </submittedName>
</protein>
<evidence type="ECO:0000313" key="1">
    <source>
        <dbReference type="EMBL" id="MBJ7637903.1"/>
    </source>
</evidence>
<keyword evidence="2" id="KW-1185">Reference proteome</keyword>